<gene>
    <name evidence="1" type="ORF">PSYMO_37726</name>
</gene>
<reference evidence="1 2" key="1">
    <citation type="journal article" date="2011" name="PLoS Pathog.">
        <title>Dynamic evolution of pathogenicity revealed by sequencing and comparative genomics of 19 Pseudomonas syringae isolates.</title>
        <authorList>
            <person name="Baltrus D.A."/>
            <person name="Nishimura M.T."/>
            <person name="Romanchuk A."/>
            <person name="Chang J.H."/>
            <person name="Mukhtar M.S."/>
            <person name="Cherkis K."/>
            <person name="Roach J."/>
            <person name="Grant S.R."/>
            <person name="Jones C.D."/>
            <person name="Dangl J.L."/>
        </authorList>
    </citation>
    <scope>NUCLEOTIDE SEQUENCE [LARGE SCALE GENOMIC DNA]</scope>
    <source>
        <strain evidence="1 2">301020</strain>
    </source>
</reference>
<feature type="non-terminal residue" evidence="1">
    <location>
        <position position="36"/>
    </location>
</feature>
<organism evidence="1 2">
    <name type="scientific">Pseudomonas amygdali pv. mori str. 301020</name>
    <dbReference type="NCBI Taxonomy" id="629261"/>
    <lineage>
        <taxon>Bacteria</taxon>
        <taxon>Pseudomonadati</taxon>
        <taxon>Pseudomonadota</taxon>
        <taxon>Gammaproteobacteria</taxon>
        <taxon>Pseudomonadales</taxon>
        <taxon>Pseudomonadaceae</taxon>
        <taxon>Pseudomonas</taxon>
        <taxon>Pseudomonas amygdali</taxon>
    </lineage>
</organism>
<accession>A0A656GN64</accession>
<proteinExistence type="predicted"/>
<dbReference type="EMBL" id="AEAG01003042">
    <property type="protein sequence ID" value="EGH26915.1"/>
    <property type="molecule type" value="Genomic_DNA"/>
</dbReference>
<feature type="non-terminal residue" evidence="1">
    <location>
        <position position="1"/>
    </location>
</feature>
<name>A0A656GN64_PSEA0</name>
<evidence type="ECO:0000313" key="2">
    <source>
        <dbReference type="Proteomes" id="UP000003465"/>
    </source>
</evidence>
<comment type="caution">
    <text evidence="1">The sequence shown here is derived from an EMBL/GenBank/DDBJ whole genome shotgun (WGS) entry which is preliminary data.</text>
</comment>
<protein>
    <submittedName>
        <fullName evidence="1">Uncharacterized protein</fullName>
    </submittedName>
</protein>
<dbReference type="Proteomes" id="UP000003465">
    <property type="component" value="Unassembled WGS sequence"/>
</dbReference>
<dbReference type="Gene3D" id="1.10.40.30">
    <property type="entry name" value="Fumarase/aspartase (C-terminal domain)"/>
    <property type="match status" value="1"/>
</dbReference>
<sequence length="36" mass="4012">ELLERGLMLVTALNPHLGYDKSRAIDKGSKNIQKSD</sequence>
<dbReference type="AlphaFoldDB" id="A0A656GN64"/>
<evidence type="ECO:0000313" key="1">
    <source>
        <dbReference type="EMBL" id="EGH26915.1"/>
    </source>
</evidence>